<name>J9ELI4_WUCBA</name>
<dbReference type="AlphaFoldDB" id="J9ELI4"/>
<sequence>MAPGNVERDDSDLILFAFRSIQMLIAEISLENRKIETRILKLQLCLQKSKLARPCNTGNGNGNTEQNRNLDDALQVILYEMNEISKTVMATVRELALENATAAANFV</sequence>
<comment type="caution">
    <text evidence="1">The sequence shown here is derived from an EMBL/GenBank/DDBJ whole genome shotgun (WGS) entry which is preliminary data.</text>
</comment>
<dbReference type="Proteomes" id="UP000004810">
    <property type="component" value="Unassembled WGS sequence"/>
</dbReference>
<protein>
    <submittedName>
        <fullName evidence="1">Uncharacterized protein</fullName>
    </submittedName>
</protein>
<accession>J9ELI4</accession>
<dbReference type="EMBL" id="ADBV01007213">
    <property type="protein sequence ID" value="EJW77907.1"/>
    <property type="molecule type" value="Genomic_DNA"/>
</dbReference>
<reference evidence="2" key="1">
    <citation type="submission" date="2012-08" db="EMBL/GenBank/DDBJ databases">
        <title>The Genome Sequence of Wuchereria bancrofti.</title>
        <authorList>
            <person name="Nutman T.B."/>
            <person name="Fink D.L."/>
            <person name="Russ C."/>
            <person name="Young S."/>
            <person name="Zeng Q."/>
            <person name="Koehrsen M."/>
            <person name="Alvarado L."/>
            <person name="Berlin A."/>
            <person name="Chapman S.B."/>
            <person name="Chen Z."/>
            <person name="Freedman E."/>
            <person name="Gellesch M."/>
            <person name="Goldberg J."/>
            <person name="Griggs A."/>
            <person name="Gujja S."/>
            <person name="Heilman E.R."/>
            <person name="Heiman D."/>
            <person name="Hepburn T."/>
            <person name="Howarth C."/>
            <person name="Jen D."/>
            <person name="Larson L."/>
            <person name="Lewis B."/>
            <person name="Mehta T."/>
            <person name="Park D."/>
            <person name="Pearson M."/>
            <person name="Roberts A."/>
            <person name="Saif S."/>
            <person name="Shea T."/>
            <person name="Shenoy N."/>
            <person name="Sisk P."/>
            <person name="Stolte C."/>
            <person name="Sykes S."/>
            <person name="Walk T."/>
            <person name="White J."/>
            <person name="Yandava C."/>
            <person name="Haas B."/>
            <person name="Henn M.R."/>
            <person name="Nusbaum C."/>
            <person name="Birren B."/>
        </authorList>
    </citation>
    <scope>NUCLEOTIDE SEQUENCE [LARGE SCALE GENOMIC DNA]</scope>
    <source>
        <strain evidence="2">NA</strain>
    </source>
</reference>
<evidence type="ECO:0000313" key="2">
    <source>
        <dbReference type="Proteomes" id="UP000004810"/>
    </source>
</evidence>
<proteinExistence type="predicted"/>
<gene>
    <name evidence="1" type="ORF">WUBG_11183</name>
</gene>
<organism evidence="1 2">
    <name type="scientific">Wuchereria bancrofti</name>
    <dbReference type="NCBI Taxonomy" id="6293"/>
    <lineage>
        <taxon>Eukaryota</taxon>
        <taxon>Metazoa</taxon>
        <taxon>Ecdysozoa</taxon>
        <taxon>Nematoda</taxon>
        <taxon>Chromadorea</taxon>
        <taxon>Rhabditida</taxon>
        <taxon>Spirurina</taxon>
        <taxon>Spiruromorpha</taxon>
        <taxon>Filarioidea</taxon>
        <taxon>Onchocercidae</taxon>
        <taxon>Wuchereria</taxon>
    </lineage>
</organism>
<evidence type="ECO:0000313" key="1">
    <source>
        <dbReference type="EMBL" id="EJW77907.1"/>
    </source>
</evidence>